<dbReference type="InterPro" id="IPR056917">
    <property type="entry name" value="Ig_TRAPPC10"/>
</dbReference>
<dbReference type="GO" id="GO:0006891">
    <property type="term" value="P:intra-Golgi vesicle-mediated transport"/>
    <property type="evidence" value="ECO:0007669"/>
    <property type="project" value="TreeGrafter"/>
</dbReference>
<dbReference type="InterPro" id="IPR045126">
    <property type="entry name" value="TRAPPC10/Trs130"/>
</dbReference>
<accession>A0A7E4V0Q6</accession>
<keyword evidence="3" id="KW-1185">Reference proteome</keyword>
<name>A0A7E4V0Q6_PANRE</name>
<dbReference type="PANTHER" id="PTHR13251">
    <property type="entry name" value="EPILEPSY HOLOPROSENCEPHALY CANDIDATE 1/TMEM1"/>
    <property type="match status" value="1"/>
</dbReference>
<organism evidence="3 4">
    <name type="scientific">Panagrellus redivivus</name>
    <name type="common">Microworm</name>
    <dbReference type="NCBI Taxonomy" id="6233"/>
    <lineage>
        <taxon>Eukaryota</taxon>
        <taxon>Metazoa</taxon>
        <taxon>Ecdysozoa</taxon>
        <taxon>Nematoda</taxon>
        <taxon>Chromadorea</taxon>
        <taxon>Rhabditida</taxon>
        <taxon>Tylenchina</taxon>
        <taxon>Panagrolaimomorpha</taxon>
        <taxon>Panagrolaimoidea</taxon>
        <taxon>Panagrolaimidae</taxon>
        <taxon>Panagrellus</taxon>
    </lineage>
</organism>
<feature type="domain" description="TRAPPC10 Ig-like" evidence="2">
    <location>
        <begin position="786"/>
        <end position="895"/>
    </location>
</feature>
<evidence type="ECO:0000259" key="2">
    <source>
        <dbReference type="Pfam" id="PF23604"/>
    </source>
</evidence>
<dbReference type="InterPro" id="IPR056913">
    <property type="entry name" value="TRAPPC10/Trs130_N"/>
</dbReference>
<dbReference type="GO" id="GO:0034498">
    <property type="term" value="P:early endosome to Golgi transport"/>
    <property type="evidence" value="ECO:0007669"/>
    <property type="project" value="TreeGrafter"/>
</dbReference>
<evidence type="ECO:0000259" key="1">
    <source>
        <dbReference type="Pfam" id="PF23036"/>
    </source>
</evidence>
<dbReference type="PANTHER" id="PTHR13251:SF3">
    <property type="entry name" value="TRAFFICKING PROTEIN PARTICLE COMPLEX SUBUNIT 10"/>
    <property type="match status" value="1"/>
</dbReference>
<dbReference type="Pfam" id="PF23036">
    <property type="entry name" value="TRAPPC10_1st"/>
    <property type="match status" value="1"/>
</dbReference>
<feature type="domain" description="TRAPPC10/Trs130 N-terminal" evidence="1">
    <location>
        <begin position="16"/>
        <end position="297"/>
    </location>
</feature>
<dbReference type="GO" id="GO:1990071">
    <property type="term" value="C:TRAPPII protein complex"/>
    <property type="evidence" value="ECO:0007669"/>
    <property type="project" value="InterPro"/>
</dbReference>
<evidence type="ECO:0000313" key="3">
    <source>
        <dbReference type="Proteomes" id="UP000492821"/>
    </source>
</evidence>
<proteinExistence type="predicted"/>
<dbReference type="Pfam" id="PF23604">
    <property type="entry name" value="Ig_TRAPPC10"/>
    <property type="match status" value="1"/>
</dbReference>
<reference evidence="4" key="2">
    <citation type="submission" date="2020-10" db="UniProtKB">
        <authorList>
            <consortium name="WormBaseParasite"/>
        </authorList>
    </citation>
    <scope>IDENTIFICATION</scope>
</reference>
<sequence length="1189" mass="133374">MDDCPVLKARKKCPFQVSWSGSIESFQKHEKALLKALGNGEIVWRRHEKPLPAKIDIKFVPFAEDLVSQVDEVSFCESVAFVHVFFVTAASPEEYRLNVRHRVSDWFGQLNKAGNTHWLIIFDSTKAKEKKNRGSVIEKLKSDFAKHQDKLVEVFAESVVELNSKLLPFFLSSLDKFLANYEKAYAQLKGNYELDSWSLPTFVNQQFNLCRFYTNLGLWDCVLGELDKMDLLIGEIIASSSEHRPAWLQTLADQSFGANCPLLRLLMHVEGVATDVSLIELRTFILSNQLLSLFHIYNHRIAKTPPPSLDSSNETTSSADSMGTILANDFAMIVLRYSHACTQKINIEISELEIPHDPLLLHVWNVLLTTDVLELCEYLVDLSALTHGTGYACQLTSLRCSNLDSLVHARSSDAVAIWLRSTVGQRNADVLGRKTAETLNVLRRTFLPRDALEGSPDQGKSIEELYEAALQEAVERLRRYGWDKAADGFSRALFEHYREIDDTPKSKESYMALMTRLLENCKSIEVLRYYAGIGVNLFDPELQSDRSVLLDCLLVLALRDLDSEDDVSFATKFITEAAKPSPTPLTKYNFDFGLPISFPLKLHSVSDNFISILVNTPIQLTVNIDSAFAFDLPLSRVKAVFRKVSRYGLESMMPVFHCSMSIPDTGIASSRCHTTSKGFAARPDFEKSLKDALSELATSEESAPILSTSSPIVLKPGRNKISLSASAGDVGCFSLSHLELCVGDGFNFVMHHQTEMAETPLLDNVCCSIAVRKPTVNIRELSGTVKRSFIAGVVQKFTLDITAGTCPVPESSELHLKYTGEKNTMQFRSKSGEWMSSLTLTIPPLAPHSIESYDVYMCLPITEMNFSADDTHLIERQVKISWLEQTWLMQLKFKPIMSLKMSTVIIEQRVLFSVDVIRTDELDFVNLVLTGAELYQHQSIARPPMPAKLVNAHLNQIAAHSSHRIVWELPTSKIDKSIPLKHDVKLTYGLAKIADDTKAVIPSIAFDREYAFQWRQEFPIAMAEYDICAQIVAENNSLCRVDTECTLVVSLRLISTYVEPKVVTAVEADPAYWTIVDKFALVPMKESGVGQTSFTIIPRQIGLLPYPSVYIHQCNPDYNESDHRAPDVTALGERLNSYHRLQGKQVRVLAPRHSADDTQSGGAASTTGSIRLALKERSFQRLKKLIDRD</sequence>
<dbReference type="AlphaFoldDB" id="A0A7E4V0Q6"/>
<evidence type="ECO:0000313" key="4">
    <source>
        <dbReference type="WBParaSite" id="Pan_g15179.t1"/>
    </source>
</evidence>
<dbReference type="GO" id="GO:0005829">
    <property type="term" value="C:cytosol"/>
    <property type="evidence" value="ECO:0007669"/>
    <property type="project" value="GOC"/>
</dbReference>
<protein>
    <submittedName>
        <fullName evidence="4">Foie-gras_1 domain-containing protein</fullName>
    </submittedName>
</protein>
<dbReference type="WBParaSite" id="Pan_g15179.t1">
    <property type="protein sequence ID" value="Pan_g15179.t1"/>
    <property type="gene ID" value="Pan_g15179"/>
</dbReference>
<reference evidence="3" key="1">
    <citation type="journal article" date="2013" name="Genetics">
        <title>The draft genome and transcriptome of Panagrellus redivivus are shaped by the harsh demands of a free-living lifestyle.</title>
        <authorList>
            <person name="Srinivasan J."/>
            <person name="Dillman A.R."/>
            <person name="Macchietto M.G."/>
            <person name="Heikkinen L."/>
            <person name="Lakso M."/>
            <person name="Fracchia K.M."/>
            <person name="Antoshechkin I."/>
            <person name="Mortazavi A."/>
            <person name="Wong G."/>
            <person name="Sternberg P.W."/>
        </authorList>
    </citation>
    <scope>NUCLEOTIDE SEQUENCE [LARGE SCALE GENOMIC DNA]</scope>
    <source>
        <strain evidence="3">MT8872</strain>
    </source>
</reference>
<dbReference type="Proteomes" id="UP000492821">
    <property type="component" value="Unassembled WGS sequence"/>
</dbReference>